<keyword evidence="3" id="KW-0328">Glycosyltransferase</keyword>
<dbReference type="EC" id="2.4.-.-" evidence="3"/>
<evidence type="ECO:0000313" key="4">
    <source>
        <dbReference type="Proteomes" id="UP001283109"/>
    </source>
</evidence>
<dbReference type="PANTHER" id="PTHR43685:SF2">
    <property type="entry name" value="GLYCOSYLTRANSFERASE 2-LIKE DOMAIN-CONTAINING PROTEIN"/>
    <property type="match status" value="1"/>
</dbReference>
<evidence type="ECO:0000259" key="2">
    <source>
        <dbReference type="Pfam" id="PF00535"/>
    </source>
</evidence>
<dbReference type="InterPro" id="IPR001173">
    <property type="entry name" value="Glyco_trans_2-like"/>
</dbReference>
<dbReference type="InterPro" id="IPR029044">
    <property type="entry name" value="Nucleotide-diphossugar_trans"/>
</dbReference>
<keyword evidence="4" id="KW-1185">Reference proteome</keyword>
<feature type="compositionally biased region" description="Basic and acidic residues" evidence="1">
    <location>
        <begin position="1"/>
        <end position="14"/>
    </location>
</feature>
<dbReference type="EMBL" id="JAWQEV010000004">
    <property type="protein sequence ID" value="MDW4573609.1"/>
    <property type="molecule type" value="Genomic_DNA"/>
</dbReference>
<protein>
    <submittedName>
        <fullName evidence="3">Glycosyltransferase family 2 protein</fullName>
        <ecNumber evidence="3">2.4.-.-</ecNumber>
    </submittedName>
</protein>
<reference evidence="3 4" key="1">
    <citation type="submission" date="2023-11" db="EMBL/GenBank/DDBJ databases">
        <title>Draft genome sequence of Microbacterium arthrosphaerae JCM 30492.</title>
        <authorList>
            <person name="Zhang G."/>
            <person name="Ding Y."/>
        </authorList>
    </citation>
    <scope>NUCLEOTIDE SEQUENCE [LARGE SCALE GENOMIC DNA]</scope>
    <source>
        <strain evidence="3 4">JCM 30492</strain>
    </source>
</reference>
<dbReference type="Gene3D" id="3.90.550.10">
    <property type="entry name" value="Spore Coat Polysaccharide Biosynthesis Protein SpsA, Chain A"/>
    <property type="match status" value="1"/>
</dbReference>
<gene>
    <name evidence="3" type="ORF">R8Z58_12570</name>
</gene>
<dbReference type="InterPro" id="IPR050834">
    <property type="entry name" value="Glycosyltransf_2"/>
</dbReference>
<dbReference type="GO" id="GO:0016757">
    <property type="term" value="F:glycosyltransferase activity"/>
    <property type="evidence" value="ECO:0007669"/>
    <property type="project" value="UniProtKB-KW"/>
</dbReference>
<dbReference type="PANTHER" id="PTHR43685">
    <property type="entry name" value="GLYCOSYLTRANSFERASE"/>
    <property type="match status" value="1"/>
</dbReference>
<dbReference type="Proteomes" id="UP001283109">
    <property type="component" value="Unassembled WGS sequence"/>
</dbReference>
<evidence type="ECO:0000256" key="1">
    <source>
        <dbReference type="SAM" id="MobiDB-lite"/>
    </source>
</evidence>
<name>A0ABU4H2P3_9MICO</name>
<keyword evidence="3" id="KW-0808">Transferase</keyword>
<dbReference type="Pfam" id="PF00535">
    <property type="entry name" value="Glycos_transf_2"/>
    <property type="match status" value="1"/>
</dbReference>
<feature type="region of interest" description="Disordered" evidence="1">
    <location>
        <begin position="1"/>
        <end position="21"/>
    </location>
</feature>
<comment type="caution">
    <text evidence="3">The sequence shown here is derived from an EMBL/GenBank/DDBJ whole genome shotgun (WGS) entry which is preliminary data.</text>
</comment>
<dbReference type="SUPFAM" id="SSF53448">
    <property type="entry name" value="Nucleotide-diphospho-sugar transferases"/>
    <property type="match status" value="1"/>
</dbReference>
<feature type="domain" description="Glycosyltransferase 2-like" evidence="2">
    <location>
        <begin position="21"/>
        <end position="176"/>
    </location>
</feature>
<dbReference type="RefSeq" id="WP_318354131.1">
    <property type="nucleotide sequence ID" value="NZ_JAWQEV010000004.1"/>
</dbReference>
<organism evidence="3 4">
    <name type="scientific">Microbacterium arthrosphaerae</name>
    <dbReference type="NCBI Taxonomy" id="792652"/>
    <lineage>
        <taxon>Bacteria</taxon>
        <taxon>Bacillati</taxon>
        <taxon>Actinomycetota</taxon>
        <taxon>Actinomycetes</taxon>
        <taxon>Micrococcales</taxon>
        <taxon>Microbacteriaceae</taxon>
        <taxon>Microbacterium</taxon>
    </lineage>
</organism>
<accession>A0ABU4H2P3</accession>
<proteinExistence type="predicted"/>
<evidence type="ECO:0000313" key="3">
    <source>
        <dbReference type="EMBL" id="MDW4573609.1"/>
    </source>
</evidence>
<sequence>MTADAPDHPADPRAGDPPGVSVVIPTHNRPELMRLAVESVLSQEAAVTGEVIIVFDACAVEIPEVSLPEGWSLRGLANSRTRGLAGARNSGISDARGEYVAFLDDDDTWLPGKLAAQMDRFAESPQAVAVGTAMVVDNGVEEIVRLAPGETLTHEDFLRNRNPGVHSSSLVFRRSDLLGGLGLIDEELPRSYGEDYDILLRASALGTVAIVNRPLVRVLWNGQSYYFGQWASYAEALQYLLRKHPDFATSPRALGRIEAQVSFALASSGQGRDARAWAWRAIGHDPRQVKAYLATAISLRLLTPNAVTRIVRRVGRGI</sequence>